<dbReference type="InterPro" id="IPR050142">
    <property type="entry name" value="MADS-box/MEF2_TF"/>
</dbReference>
<dbReference type="InterPro" id="IPR036879">
    <property type="entry name" value="TF_MADSbox_sf"/>
</dbReference>
<evidence type="ECO:0000256" key="1">
    <source>
        <dbReference type="ARBA" id="ARBA00004123"/>
    </source>
</evidence>
<keyword evidence="2" id="KW-0805">Transcription regulation</keyword>
<evidence type="ECO:0000313" key="9">
    <source>
        <dbReference type="Proteomes" id="UP000323386"/>
    </source>
</evidence>
<evidence type="ECO:0000256" key="4">
    <source>
        <dbReference type="ARBA" id="ARBA00023163"/>
    </source>
</evidence>
<feature type="region of interest" description="Disordered" evidence="6">
    <location>
        <begin position="1"/>
        <end position="34"/>
    </location>
</feature>
<dbReference type="GO" id="GO:0005634">
    <property type="term" value="C:nucleus"/>
    <property type="evidence" value="ECO:0007669"/>
    <property type="project" value="UniProtKB-SubCell"/>
</dbReference>
<dbReference type="AlphaFoldDB" id="A0A5C3F326"/>
<dbReference type="Gene3D" id="3.40.1810.10">
    <property type="entry name" value="Transcription factor, MADS-box"/>
    <property type="match status" value="1"/>
</dbReference>
<feature type="compositionally biased region" description="Polar residues" evidence="6">
    <location>
        <begin position="1"/>
        <end position="13"/>
    </location>
</feature>
<dbReference type="EMBL" id="OOIP01000009">
    <property type="protein sequence ID" value="SPO38326.1"/>
    <property type="molecule type" value="Genomic_DNA"/>
</dbReference>
<feature type="compositionally biased region" description="Gly residues" evidence="6">
    <location>
        <begin position="520"/>
        <end position="529"/>
    </location>
</feature>
<dbReference type="PRINTS" id="PR00404">
    <property type="entry name" value="MADSDOMAIN"/>
</dbReference>
<feature type="compositionally biased region" description="Low complexity" evidence="6">
    <location>
        <begin position="506"/>
        <end position="517"/>
    </location>
</feature>
<evidence type="ECO:0000256" key="3">
    <source>
        <dbReference type="ARBA" id="ARBA00023125"/>
    </source>
</evidence>
<dbReference type="SUPFAM" id="SSF55455">
    <property type="entry name" value="SRF-like"/>
    <property type="match status" value="1"/>
</dbReference>
<dbReference type="PANTHER" id="PTHR48019">
    <property type="entry name" value="SERUM RESPONSE FACTOR HOMOLOG"/>
    <property type="match status" value="1"/>
</dbReference>
<dbReference type="Proteomes" id="UP000323386">
    <property type="component" value="Unassembled WGS sequence"/>
</dbReference>
<dbReference type="GO" id="GO:0000987">
    <property type="term" value="F:cis-regulatory region sequence-specific DNA binding"/>
    <property type="evidence" value="ECO:0007669"/>
    <property type="project" value="InterPro"/>
</dbReference>
<feature type="compositionally biased region" description="Gly residues" evidence="6">
    <location>
        <begin position="223"/>
        <end position="234"/>
    </location>
</feature>
<gene>
    <name evidence="8" type="ORF">PSFLO_03803</name>
</gene>
<sequence length="577" mass="59538">MATVSASPSTLHNPTMGVMGVVRSDSPRNAPIYDVPYGSVQLASTPASSGLAGFDLAAGFGATAAAGYAGADYDDDEEGDNDAAGPDDDDEGSSDDGSSKLKGAKGKAGGSGDSSSSKGGGKGKKGKTEAKGEKDAKTGRRKIKIEFIEDDARRHITFSKRKAGIMKKAYELATLTGTQVLLLVVSQTGLVYTFTTPKLQALVTQAEGRNLIQACLNAPDPVGGSGDGSDGGRSPGDEGGEDGNGGSQDDHSRPGSSGGASAKGRMRPAKAGEIMTGPNTGFKKRPRNNSTSKASTTSQQGGAAGDGDDSLGNAGKRIRGRPRKDTNASASGGGAGTYDSDVGPKRRRTGSKSTGSSAMESNTSTSMSSSSGGPQLAGVLEHTPSTADALISPSMRGDQLQMMQQQHQQQHQHHVYGQLDPSYAAYNPLAYLASHGSGGGSGDPHPFGAPPQQQQQQQQHHQQHHVHHQHQHSTGSIGGMSAGDGAMAWNGGMSPHNSTQPLFGMSPASTAATLPATDRNGGGGGGGYGYNLAAQQPHQQQHHSAYATHRQHEQQQQQQTYPHMLPPQEVAAQEQRW</sequence>
<feature type="compositionally biased region" description="Low complexity" evidence="6">
    <location>
        <begin position="351"/>
        <end position="371"/>
    </location>
</feature>
<dbReference type="Pfam" id="PF00319">
    <property type="entry name" value="SRF-TF"/>
    <property type="match status" value="1"/>
</dbReference>
<keyword evidence="5" id="KW-0539">Nucleus</keyword>
<feature type="compositionally biased region" description="Basic residues" evidence="6">
    <location>
        <begin position="461"/>
        <end position="471"/>
    </location>
</feature>
<protein>
    <recommendedName>
        <fullName evidence="7">MADS-box domain-containing protein</fullName>
    </recommendedName>
</protein>
<dbReference type="SMART" id="SM00432">
    <property type="entry name" value="MADS"/>
    <property type="match status" value="1"/>
</dbReference>
<dbReference type="OrthoDB" id="2284405at2759"/>
<dbReference type="PROSITE" id="PS50066">
    <property type="entry name" value="MADS_BOX_2"/>
    <property type="match status" value="1"/>
</dbReference>
<evidence type="ECO:0000256" key="2">
    <source>
        <dbReference type="ARBA" id="ARBA00023015"/>
    </source>
</evidence>
<comment type="subcellular location">
    <subcellularLocation>
        <location evidence="1">Nucleus</location>
    </subcellularLocation>
</comment>
<dbReference type="GO" id="GO:0046983">
    <property type="term" value="F:protein dimerization activity"/>
    <property type="evidence" value="ECO:0007669"/>
    <property type="project" value="InterPro"/>
</dbReference>
<evidence type="ECO:0000259" key="7">
    <source>
        <dbReference type="PROSITE" id="PS50066"/>
    </source>
</evidence>
<dbReference type="InterPro" id="IPR033897">
    <property type="entry name" value="SRF-like_MADS-box"/>
</dbReference>
<dbReference type="InterPro" id="IPR002100">
    <property type="entry name" value="TF_MADSbox"/>
</dbReference>
<dbReference type="FunFam" id="3.40.1810.10:FF:000002">
    <property type="entry name" value="Serum response factor b"/>
    <property type="match status" value="1"/>
</dbReference>
<dbReference type="CDD" id="cd00266">
    <property type="entry name" value="MADS_SRF_like"/>
    <property type="match status" value="1"/>
</dbReference>
<reference evidence="8 9" key="1">
    <citation type="submission" date="2018-03" db="EMBL/GenBank/DDBJ databases">
        <authorList>
            <person name="Guldener U."/>
        </authorList>
    </citation>
    <scope>NUCLEOTIDE SEQUENCE [LARGE SCALE GENOMIC DNA]</scope>
    <source>
        <strain evidence="8 9">DAOM196992</strain>
    </source>
</reference>
<feature type="domain" description="MADS-box" evidence="7">
    <location>
        <begin position="138"/>
        <end position="198"/>
    </location>
</feature>
<feature type="compositionally biased region" description="Basic and acidic residues" evidence="6">
    <location>
        <begin position="126"/>
        <end position="138"/>
    </location>
</feature>
<accession>A0A5C3F326</accession>
<evidence type="ECO:0000313" key="8">
    <source>
        <dbReference type="EMBL" id="SPO38326.1"/>
    </source>
</evidence>
<dbReference type="GO" id="GO:0045944">
    <property type="term" value="P:positive regulation of transcription by RNA polymerase II"/>
    <property type="evidence" value="ECO:0007669"/>
    <property type="project" value="InterPro"/>
</dbReference>
<dbReference type="GO" id="GO:0000981">
    <property type="term" value="F:DNA-binding transcription factor activity, RNA polymerase II-specific"/>
    <property type="evidence" value="ECO:0007669"/>
    <property type="project" value="InterPro"/>
</dbReference>
<feature type="region of interest" description="Disordered" evidence="6">
    <location>
        <begin position="217"/>
        <end position="379"/>
    </location>
</feature>
<feature type="region of interest" description="Disordered" evidence="6">
    <location>
        <begin position="434"/>
        <end position="577"/>
    </location>
</feature>
<keyword evidence="3" id="KW-0238">DNA-binding</keyword>
<dbReference type="PROSITE" id="PS00350">
    <property type="entry name" value="MADS_BOX_1"/>
    <property type="match status" value="1"/>
</dbReference>
<feature type="region of interest" description="Disordered" evidence="6">
    <location>
        <begin position="70"/>
        <end position="138"/>
    </location>
</feature>
<feature type="compositionally biased region" description="Acidic residues" evidence="6">
    <location>
        <begin position="72"/>
        <end position="94"/>
    </location>
</feature>
<evidence type="ECO:0000256" key="6">
    <source>
        <dbReference type="SAM" id="MobiDB-lite"/>
    </source>
</evidence>
<proteinExistence type="predicted"/>
<organism evidence="8 9">
    <name type="scientific">Pseudozyma flocculosa</name>
    <dbReference type="NCBI Taxonomy" id="84751"/>
    <lineage>
        <taxon>Eukaryota</taxon>
        <taxon>Fungi</taxon>
        <taxon>Dikarya</taxon>
        <taxon>Basidiomycota</taxon>
        <taxon>Ustilaginomycotina</taxon>
        <taxon>Ustilaginomycetes</taxon>
        <taxon>Ustilaginales</taxon>
        <taxon>Ustilaginaceae</taxon>
        <taxon>Pseudozyma</taxon>
    </lineage>
</organism>
<keyword evidence="4" id="KW-0804">Transcription</keyword>
<evidence type="ECO:0000256" key="5">
    <source>
        <dbReference type="ARBA" id="ARBA00023242"/>
    </source>
</evidence>
<name>A0A5C3F326_9BASI</name>
<keyword evidence="9" id="KW-1185">Reference proteome</keyword>
<feature type="compositionally biased region" description="Polar residues" evidence="6">
    <location>
        <begin position="288"/>
        <end position="300"/>
    </location>
</feature>